<evidence type="ECO:0000313" key="2">
    <source>
        <dbReference type="EMBL" id="KAL1604514.1"/>
    </source>
</evidence>
<dbReference type="Proteomes" id="UP001521222">
    <property type="component" value="Unassembled WGS sequence"/>
</dbReference>
<evidence type="ECO:0000313" key="3">
    <source>
        <dbReference type="Proteomes" id="UP001521222"/>
    </source>
</evidence>
<keyword evidence="3" id="KW-1185">Reference proteome</keyword>
<evidence type="ECO:0000256" key="1">
    <source>
        <dbReference type="SAM" id="MobiDB-lite"/>
    </source>
</evidence>
<reference evidence="2 3" key="1">
    <citation type="submission" date="2024-02" db="EMBL/GenBank/DDBJ databases">
        <title>De novo assembly and annotation of 12 fungi associated with fruit tree decline syndrome in Ontario, Canada.</title>
        <authorList>
            <person name="Sulman M."/>
            <person name="Ellouze W."/>
            <person name="Ilyukhin E."/>
        </authorList>
    </citation>
    <scope>NUCLEOTIDE SEQUENCE [LARGE SCALE GENOMIC DNA]</scope>
    <source>
        <strain evidence="2 3">M97-236</strain>
    </source>
</reference>
<comment type="caution">
    <text evidence="2">The sequence shown here is derived from an EMBL/GenBank/DDBJ whole genome shotgun (WGS) entry which is preliminary data.</text>
</comment>
<accession>A0ABR3RK63</accession>
<proteinExistence type="predicted"/>
<organism evidence="2 3">
    <name type="scientific">Nothophoma quercina</name>
    <dbReference type="NCBI Taxonomy" id="749835"/>
    <lineage>
        <taxon>Eukaryota</taxon>
        <taxon>Fungi</taxon>
        <taxon>Dikarya</taxon>
        <taxon>Ascomycota</taxon>
        <taxon>Pezizomycotina</taxon>
        <taxon>Dothideomycetes</taxon>
        <taxon>Pleosporomycetidae</taxon>
        <taxon>Pleosporales</taxon>
        <taxon>Pleosporineae</taxon>
        <taxon>Didymellaceae</taxon>
        <taxon>Nothophoma</taxon>
    </lineage>
</organism>
<sequence>MAPVLPNANGVQKKTFLPYELGIPPEDLRLGSLYIDPMNPTDGKETTRCEFMEEATQEEYEQAVSKWTRRSQEPKRPFAIEFQRRKAKSLGLSFTDYMSLNGAKSEDSMLSIHGESGRRVKIRKPEAFLQEVMKQPGVQGWIREHASIVRKGKHDIYEWRAPKIWMVTGVQYVTGGTMHSQNDISNTVGGKAGGDPSLAAGAPPGTLSVKAEGNREHTNGNVTDLSHDDELVWAAQFMPVSIEFEDKAAAELSEKIGLALPRSIYRFRLQEVGDLGINGARAPTGGSLPGLFGNVTIQRSEDDGDDLSDESDGFDIDDTQYVADQRATNWERYNECKSWLQESNARRRQDSAAVF</sequence>
<protein>
    <submittedName>
        <fullName evidence="2">Uncharacterized protein</fullName>
    </submittedName>
</protein>
<gene>
    <name evidence="2" type="ORF">SLS59_003707</name>
</gene>
<name>A0ABR3RK63_9PLEO</name>
<feature type="region of interest" description="Disordered" evidence="1">
    <location>
        <begin position="184"/>
        <end position="224"/>
    </location>
</feature>
<dbReference type="EMBL" id="JAKIXB020000010">
    <property type="protein sequence ID" value="KAL1604514.1"/>
    <property type="molecule type" value="Genomic_DNA"/>
</dbReference>